<dbReference type="AlphaFoldDB" id="A0A4Z2E8T8"/>
<dbReference type="InterPro" id="IPR028426">
    <property type="entry name" value="Huntingtin_fam"/>
</dbReference>
<reference evidence="1 2" key="1">
    <citation type="submission" date="2019-03" db="EMBL/GenBank/DDBJ databases">
        <title>First draft genome of Liparis tanakae, snailfish: a comprehensive survey of snailfish specific genes.</title>
        <authorList>
            <person name="Kim W."/>
            <person name="Song I."/>
            <person name="Jeong J.-H."/>
            <person name="Kim D."/>
            <person name="Kim S."/>
            <person name="Ryu S."/>
            <person name="Song J.Y."/>
            <person name="Lee S.K."/>
        </authorList>
    </citation>
    <scope>NUCLEOTIDE SEQUENCE [LARGE SCALE GENOMIC DNA]</scope>
    <source>
        <tissue evidence="1">Muscle</tissue>
    </source>
</reference>
<keyword evidence="2" id="KW-1185">Reference proteome</keyword>
<name>A0A4Z2E8T8_9TELE</name>
<dbReference type="Pfam" id="PF20927">
    <property type="entry name" value="Htt_C-HEAT"/>
    <property type="match status" value="2"/>
</dbReference>
<sequence length="135" mass="15189">MVRDWVLLSLSNFTQRTPVAMAMWSLSCFFVSASTSQWISALYPPCSPRARSGCLLSLTDRLRTSLPHVISRMGSSEAVDVSLFCLVAMDFYRHQIDEELDRRAFQSVFETVAAPGTPYHRLLGCLQSIHQDTSL</sequence>
<evidence type="ECO:0000313" key="2">
    <source>
        <dbReference type="Proteomes" id="UP000314294"/>
    </source>
</evidence>
<dbReference type="Proteomes" id="UP000314294">
    <property type="component" value="Unassembled WGS sequence"/>
</dbReference>
<dbReference type="EMBL" id="SRLO01014464">
    <property type="protein sequence ID" value="TNN24722.1"/>
    <property type="molecule type" value="Genomic_DNA"/>
</dbReference>
<accession>A0A4Z2E8T8</accession>
<comment type="caution">
    <text evidence="1">The sequence shown here is derived from an EMBL/GenBank/DDBJ whole genome shotgun (WGS) entry which is preliminary data.</text>
</comment>
<organism evidence="1 2">
    <name type="scientific">Liparis tanakae</name>
    <name type="common">Tanaka's snailfish</name>
    <dbReference type="NCBI Taxonomy" id="230148"/>
    <lineage>
        <taxon>Eukaryota</taxon>
        <taxon>Metazoa</taxon>
        <taxon>Chordata</taxon>
        <taxon>Craniata</taxon>
        <taxon>Vertebrata</taxon>
        <taxon>Euteleostomi</taxon>
        <taxon>Actinopterygii</taxon>
        <taxon>Neopterygii</taxon>
        <taxon>Teleostei</taxon>
        <taxon>Neoteleostei</taxon>
        <taxon>Acanthomorphata</taxon>
        <taxon>Eupercaria</taxon>
        <taxon>Perciformes</taxon>
        <taxon>Cottioidei</taxon>
        <taxon>Cottales</taxon>
        <taxon>Liparidae</taxon>
        <taxon>Liparis</taxon>
    </lineage>
</organism>
<proteinExistence type="predicted"/>
<dbReference type="PANTHER" id="PTHR10170:SF10">
    <property type="entry name" value="HUNTINGTIN"/>
    <property type="match status" value="1"/>
</dbReference>
<dbReference type="PROSITE" id="PS51257">
    <property type="entry name" value="PROKAR_LIPOPROTEIN"/>
    <property type="match status" value="1"/>
</dbReference>
<evidence type="ECO:0000313" key="1">
    <source>
        <dbReference type="EMBL" id="TNN24722.1"/>
    </source>
</evidence>
<protein>
    <submittedName>
        <fullName evidence="1">Huntingtin</fullName>
    </submittedName>
</protein>
<dbReference type="PANTHER" id="PTHR10170">
    <property type="entry name" value="HUNTINGTON DISEASE PROTEIN"/>
    <property type="match status" value="1"/>
</dbReference>
<dbReference type="GO" id="GO:0005737">
    <property type="term" value="C:cytoplasm"/>
    <property type="evidence" value="ECO:0007669"/>
    <property type="project" value="TreeGrafter"/>
</dbReference>
<dbReference type="InterPro" id="IPR048413">
    <property type="entry name" value="Htt_C-HEAT_rpt"/>
</dbReference>
<dbReference type="OrthoDB" id="8705621at2759"/>
<gene>
    <name evidence="1" type="primary">htt_3</name>
    <name evidence="1" type="ORF">EYF80_065152</name>
</gene>